<evidence type="ECO:0000256" key="1">
    <source>
        <dbReference type="SAM" id="MobiDB-lite"/>
    </source>
</evidence>
<sequence>MPTITEDADELKRLMKQERHPLKRQRLHMRYLVVSNQATTRTALAPLLGVNRETVGDWLRQYADGGREQLLTIRTPPGKAPIIPAPVVAALRDHRSQPDGVGSYHEVRVWLFEQHGIDIAYKTLANFLHTKLKTSPKVVRPRHRKKRGRRGDLPHDPGAAGA</sequence>
<protein>
    <submittedName>
        <fullName evidence="2">Transposase, putative</fullName>
    </submittedName>
</protein>
<dbReference type="eggNOG" id="COG3415">
    <property type="taxonomic scope" value="Bacteria"/>
</dbReference>
<dbReference type="Proteomes" id="UP000054010">
    <property type="component" value="Unassembled WGS sequence"/>
</dbReference>
<dbReference type="EMBL" id="ADVR01000003">
    <property type="protein sequence ID" value="EFO81989.1"/>
    <property type="molecule type" value="Genomic_DNA"/>
</dbReference>
<gene>
    <name evidence="2" type="ORF">OSCT_0138</name>
</gene>
<feature type="compositionally biased region" description="Basic residues" evidence="1">
    <location>
        <begin position="135"/>
        <end position="149"/>
    </location>
</feature>
<evidence type="ECO:0000313" key="2">
    <source>
        <dbReference type="EMBL" id="EFO81989.1"/>
    </source>
</evidence>
<comment type="caution">
    <text evidence="2">The sequence shown here is derived from an EMBL/GenBank/DDBJ whole genome shotgun (WGS) entry which is preliminary data.</text>
</comment>
<keyword evidence="3" id="KW-1185">Reference proteome</keyword>
<name>E1I9Y7_9CHLR</name>
<dbReference type="HOGENOM" id="CLU_125009_0_0_0"/>
<organism evidence="2 3">
    <name type="scientific">Oscillochloris trichoides DG-6</name>
    <dbReference type="NCBI Taxonomy" id="765420"/>
    <lineage>
        <taxon>Bacteria</taxon>
        <taxon>Bacillati</taxon>
        <taxon>Chloroflexota</taxon>
        <taxon>Chloroflexia</taxon>
        <taxon>Chloroflexales</taxon>
        <taxon>Chloroflexineae</taxon>
        <taxon>Oscillochloridaceae</taxon>
        <taxon>Oscillochloris</taxon>
    </lineage>
</organism>
<dbReference type="InterPro" id="IPR009057">
    <property type="entry name" value="Homeodomain-like_sf"/>
</dbReference>
<dbReference type="AlphaFoldDB" id="E1I9Y7"/>
<reference evidence="2 3" key="1">
    <citation type="journal article" date="2011" name="J. Bacteriol.">
        <title>Draft genome sequence of the anoxygenic filamentous phototrophic bacterium Oscillochloris trichoides subsp. DG-6.</title>
        <authorList>
            <person name="Kuznetsov B.B."/>
            <person name="Ivanovsky R.N."/>
            <person name="Keppen O.I."/>
            <person name="Sukhacheva M.V."/>
            <person name="Bumazhkin B.K."/>
            <person name="Patutina E.O."/>
            <person name="Beletsky A.V."/>
            <person name="Mardanov A.V."/>
            <person name="Baslerov R.V."/>
            <person name="Panteleeva A.N."/>
            <person name="Kolganova T.V."/>
            <person name="Ravin N.V."/>
            <person name="Skryabin K.G."/>
        </authorList>
    </citation>
    <scope>NUCLEOTIDE SEQUENCE [LARGE SCALE GENOMIC DNA]</scope>
    <source>
        <strain evidence="2 3">DG-6</strain>
    </source>
</reference>
<proteinExistence type="predicted"/>
<dbReference type="SUPFAM" id="SSF46689">
    <property type="entry name" value="Homeodomain-like"/>
    <property type="match status" value="1"/>
</dbReference>
<accession>E1I9Y7</accession>
<evidence type="ECO:0000313" key="3">
    <source>
        <dbReference type="Proteomes" id="UP000054010"/>
    </source>
</evidence>
<feature type="region of interest" description="Disordered" evidence="1">
    <location>
        <begin position="135"/>
        <end position="162"/>
    </location>
</feature>